<evidence type="ECO:0000313" key="8">
    <source>
        <dbReference type="EMBL" id="HJC50628.1"/>
    </source>
</evidence>
<comment type="similarity">
    <text evidence="2">Belongs to the GtrA family.</text>
</comment>
<dbReference type="GO" id="GO:0000271">
    <property type="term" value="P:polysaccharide biosynthetic process"/>
    <property type="evidence" value="ECO:0007669"/>
    <property type="project" value="InterPro"/>
</dbReference>
<evidence type="ECO:0000256" key="3">
    <source>
        <dbReference type="ARBA" id="ARBA00022692"/>
    </source>
</evidence>
<dbReference type="GO" id="GO:0005886">
    <property type="term" value="C:plasma membrane"/>
    <property type="evidence" value="ECO:0007669"/>
    <property type="project" value="TreeGrafter"/>
</dbReference>
<dbReference type="Pfam" id="PF04138">
    <property type="entry name" value="GtrA_DPMS_TM"/>
    <property type="match status" value="1"/>
</dbReference>
<gene>
    <name evidence="8" type="ORF">H9754_08680</name>
</gene>
<reference evidence="8" key="1">
    <citation type="journal article" date="2021" name="PeerJ">
        <title>Extensive microbial diversity within the chicken gut microbiome revealed by metagenomics and culture.</title>
        <authorList>
            <person name="Gilroy R."/>
            <person name="Ravi A."/>
            <person name="Getino M."/>
            <person name="Pursley I."/>
            <person name="Horton D.L."/>
            <person name="Alikhan N.F."/>
            <person name="Baker D."/>
            <person name="Gharbi K."/>
            <person name="Hall N."/>
            <person name="Watson M."/>
            <person name="Adriaenssens E.M."/>
            <person name="Foster-Nyarko E."/>
            <person name="Jarju S."/>
            <person name="Secka A."/>
            <person name="Antonio M."/>
            <person name="Oren A."/>
            <person name="Chaudhuri R.R."/>
            <person name="La Ragione R."/>
            <person name="Hildebrand F."/>
            <person name="Pallen M.J."/>
        </authorList>
    </citation>
    <scope>NUCLEOTIDE SEQUENCE</scope>
    <source>
        <strain evidence="8">ChiSjej3B21-8574</strain>
    </source>
</reference>
<proteinExistence type="inferred from homology"/>
<keyword evidence="4 6" id="KW-1133">Transmembrane helix</keyword>
<feature type="transmembrane region" description="Helical" evidence="6">
    <location>
        <begin position="16"/>
        <end position="34"/>
    </location>
</feature>
<keyword evidence="5 6" id="KW-0472">Membrane</keyword>
<accession>A0A9D2PKP5</accession>
<feature type="domain" description="GtrA/DPMS transmembrane" evidence="7">
    <location>
        <begin position="15"/>
        <end position="133"/>
    </location>
</feature>
<evidence type="ECO:0000256" key="1">
    <source>
        <dbReference type="ARBA" id="ARBA00004141"/>
    </source>
</evidence>
<dbReference type="PANTHER" id="PTHR38459:SF5">
    <property type="entry name" value="CELL WALL TEICHOIC ACID GLYCOSYLATION PROTEIN GTCA"/>
    <property type="match status" value="1"/>
</dbReference>
<dbReference type="InterPro" id="IPR051401">
    <property type="entry name" value="GtrA_CellWall_Glycosyl"/>
</dbReference>
<evidence type="ECO:0000256" key="6">
    <source>
        <dbReference type="SAM" id="Phobius"/>
    </source>
</evidence>
<evidence type="ECO:0000256" key="2">
    <source>
        <dbReference type="ARBA" id="ARBA00009399"/>
    </source>
</evidence>
<dbReference type="AlphaFoldDB" id="A0A9D2PKP5"/>
<evidence type="ECO:0000256" key="5">
    <source>
        <dbReference type="ARBA" id="ARBA00023136"/>
    </source>
</evidence>
<dbReference type="PANTHER" id="PTHR38459">
    <property type="entry name" value="PROPHAGE BACTOPRENOL-LINKED GLUCOSE TRANSLOCASE HOMOLOG"/>
    <property type="match status" value="1"/>
</dbReference>
<evidence type="ECO:0000259" key="7">
    <source>
        <dbReference type="Pfam" id="PF04138"/>
    </source>
</evidence>
<sequence length="140" mass="15859">MLHFIKKLYHDSRIRYLFFGGCTTLVNLGLFAVLKGPLGIDYRISNFFSVAVAICFAFVVNKFFVFQSRTSSVSETFKEFYRFVLGRLVTMAVEVGGVPFCVEILHQPEMIAKLETQVIVTVVNYFISKFLVFKSTGGKA</sequence>
<comment type="subcellular location">
    <subcellularLocation>
        <location evidence="1">Membrane</location>
        <topology evidence="1">Multi-pass membrane protein</topology>
    </subcellularLocation>
</comment>
<keyword evidence="3 6" id="KW-0812">Transmembrane</keyword>
<comment type="caution">
    <text evidence="8">The sequence shown here is derived from an EMBL/GenBank/DDBJ whole genome shotgun (WGS) entry which is preliminary data.</text>
</comment>
<dbReference type="Proteomes" id="UP000823904">
    <property type="component" value="Unassembled WGS sequence"/>
</dbReference>
<dbReference type="EMBL" id="DWWD01000032">
    <property type="protein sequence ID" value="HJC50628.1"/>
    <property type="molecule type" value="Genomic_DNA"/>
</dbReference>
<evidence type="ECO:0000256" key="4">
    <source>
        <dbReference type="ARBA" id="ARBA00022989"/>
    </source>
</evidence>
<evidence type="ECO:0000313" key="9">
    <source>
        <dbReference type="Proteomes" id="UP000823904"/>
    </source>
</evidence>
<organism evidence="8 9">
    <name type="scientific">Candidatus Anaerostipes avistercoris</name>
    <dbReference type="NCBI Taxonomy" id="2838462"/>
    <lineage>
        <taxon>Bacteria</taxon>
        <taxon>Bacillati</taxon>
        <taxon>Bacillota</taxon>
        <taxon>Clostridia</taxon>
        <taxon>Lachnospirales</taxon>
        <taxon>Lachnospiraceae</taxon>
        <taxon>Anaerostipes</taxon>
    </lineage>
</organism>
<protein>
    <submittedName>
        <fullName evidence="8">GtrA family protein</fullName>
    </submittedName>
</protein>
<name>A0A9D2PKP5_9FIRM</name>
<reference evidence="8" key="2">
    <citation type="submission" date="2021-04" db="EMBL/GenBank/DDBJ databases">
        <authorList>
            <person name="Gilroy R."/>
        </authorList>
    </citation>
    <scope>NUCLEOTIDE SEQUENCE</scope>
    <source>
        <strain evidence="8">ChiSjej3B21-8574</strain>
    </source>
</reference>
<dbReference type="InterPro" id="IPR007267">
    <property type="entry name" value="GtrA_DPMS_TM"/>
</dbReference>
<feature type="transmembrane region" description="Helical" evidence="6">
    <location>
        <begin position="46"/>
        <end position="65"/>
    </location>
</feature>